<dbReference type="Pfam" id="PF00486">
    <property type="entry name" value="Trans_reg_C"/>
    <property type="match status" value="1"/>
</dbReference>
<dbReference type="Gene3D" id="1.10.10.10">
    <property type="entry name" value="Winged helix-like DNA-binding domain superfamily/Winged helix DNA-binding domain"/>
    <property type="match status" value="1"/>
</dbReference>
<evidence type="ECO:0000259" key="9">
    <source>
        <dbReference type="PROSITE" id="PS51755"/>
    </source>
</evidence>
<keyword evidence="2" id="KW-0902">Two-component regulatory system</keyword>
<feature type="domain" description="Response regulatory" evidence="8">
    <location>
        <begin position="1"/>
        <end position="114"/>
    </location>
</feature>
<dbReference type="SUPFAM" id="SSF52172">
    <property type="entry name" value="CheY-like"/>
    <property type="match status" value="1"/>
</dbReference>
<evidence type="ECO:0000256" key="6">
    <source>
        <dbReference type="PROSITE-ProRule" id="PRU00169"/>
    </source>
</evidence>
<dbReference type="PROSITE" id="PS51755">
    <property type="entry name" value="OMPR_PHOB"/>
    <property type="match status" value="1"/>
</dbReference>
<dbReference type="InterPro" id="IPR001789">
    <property type="entry name" value="Sig_transdc_resp-reg_receiver"/>
</dbReference>
<organism evidence="10 11">
    <name type="scientific">Mycolicibacterium neoaurum</name>
    <name type="common">Mycobacterium neoaurum</name>
    <dbReference type="NCBI Taxonomy" id="1795"/>
    <lineage>
        <taxon>Bacteria</taxon>
        <taxon>Bacillati</taxon>
        <taxon>Actinomycetota</taxon>
        <taxon>Actinomycetes</taxon>
        <taxon>Mycobacteriales</taxon>
        <taxon>Mycobacteriaceae</taxon>
        <taxon>Mycolicibacterium</taxon>
    </lineage>
</organism>
<evidence type="ECO:0000256" key="1">
    <source>
        <dbReference type="ARBA" id="ARBA00022553"/>
    </source>
</evidence>
<evidence type="ECO:0000313" key="10">
    <source>
        <dbReference type="EMBL" id="CDQ44327.1"/>
    </source>
</evidence>
<dbReference type="GO" id="GO:0000976">
    <property type="term" value="F:transcription cis-regulatory region binding"/>
    <property type="evidence" value="ECO:0007669"/>
    <property type="project" value="TreeGrafter"/>
</dbReference>
<dbReference type="GO" id="GO:0000156">
    <property type="term" value="F:phosphorelay response regulator activity"/>
    <property type="evidence" value="ECO:0007669"/>
    <property type="project" value="TreeGrafter"/>
</dbReference>
<dbReference type="InterPro" id="IPR036388">
    <property type="entry name" value="WH-like_DNA-bd_sf"/>
</dbReference>
<evidence type="ECO:0000259" key="8">
    <source>
        <dbReference type="PROSITE" id="PS50110"/>
    </source>
</evidence>
<evidence type="ECO:0000313" key="11">
    <source>
        <dbReference type="Proteomes" id="UP000028864"/>
    </source>
</evidence>
<proteinExistence type="predicted"/>
<dbReference type="GO" id="GO:0032993">
    <property type="term" value="C:protein-DNA complex"/>
    <property type="evidence" value="ECO:0007669"/>
    <property type="project" value="TreeGrafter"/>
</dbReference>
<dbReference type="EMBL" id="LK021338">
    <property type="protein sequence ID" value="CDQ44327.1"/>
    <property type="molecule type" value="Genomic_DNA"/>
</dbReference>
<evidence type="ECO:0000256" key="3">
    <source>
        <dbReference type="ARBA" id="ARBA00023015"/>
    </source>
</evidence>
<sequence length="223" mass="24761">MLIVEDEPRLSSTLAIGLRAEGFVVVEAANGVDGLWQATENDFDVVVLDIMLPGLNGYEVLRRMRAKSVWTPVLMLTAKDGEYDQTDAFDLGADDYLTKPFSFIVLVARLKALVRRAAPHQPPVLTAGTLSVDPGRRTVQRGDKALSLTPREFGLLEYLMRNKNVAVTKADILHNVWDAHYDGPDNVVEVYIGYVRRKIDIPFGTSTIETIRGVGYRLTADDN</sequence>
<feature type="domain" description="OmpR/PhoB-type" evidence="9">
    <location>
        <begin position="122"/>
        <end position="220"/>
    </location>
</feature>
<dbReference type="InterPro" id="IPR001867">
    <property type="entry name" value="OmpR/PhoB-type_DNA-bd"/>
</dbReference>
<dbReference type="PROSITE" id="PS50110">
    <property type="entry name" value="RESPONSE_REGULATORY"/>
    <property type="match status" value="1"/>
</dbReference>
<evidence type="ECO:0000256" key="5">
    <source>
        <dbReference type="ARBA" id="ARBA00023163"/>
    </source>
</evidence>
<dbReference type="GO" id="GO:0005829">
    <property type="term" value="C:cytosol"/>
    <property type="evidence" value="ECO:0007669"/>
    <property type="project" value="TreeGrafter"/>
</dbReference>
<reference evidence="10" key="2">
    <citation type="submission" date="2015-09" db="EMBL/GenBank/DDBJ databases">
        <title>Draft genome sequence of Mycobacterium neoaurum DSM 44074.</title>
        <authorList>
            <person name="Croce O."/>
            <person name="Robert C."/>
            <person name="Raoult D."/>
            <person name="Drancourt M."/>
        </authorList>
    </citation>
    <scope>NUCLEOTIDE SEQUENCE</scope>
    <source>
        <strain evidence="10">DSM 44074</strain>
    </source>
</reference>
<reference evidence="10" key="1">
    <citation type="submission" date="2014-05" db="EMBL/GenBank/DDBJ databases">
        <authorList>
            <person name="Urmite Genomes"/>
        </authorList>
    </citation>
    <scope>NUCLEOTIDE SEQUENCE</scope>
    <source>
        <strain evidence="10">DSM 44074</strain>
    </source>
</reference>
<dbReference type="GO" id="GO:0006355">
    <property type="term" value="P:regulation of DNA-templated transcription"/>
    <property type="evidence" value="ECO:0007669"/>
    <property type="project" value="InterPro"/>
</dbReference>
<evidence type="ECO:0000256" key="2">
    <source>
        <dbReference type="ARBA" id="ARBA00023012"/>
    </source>
</evidence>
<dbReference type="InterPro" id="IPR039420">
    <property type="entry name" value="WalR-like"/>
</dbReference>
<evidence type="ECO:0000256" key="7">
    <source>
        <dbReference type="PROSITE-ProRule" id="PRU01091"/>
    </source>
</evidence>
<dbReference type="FunFam" id="3.40.50.2300:FF:000001">
    <property type="entry name" value="DNA-binding response regulator PhoB"/>
    <property type="match status" value="1"/>
</dbReference>
<keyword evidence="4 7" id="KW-0238">DNA-binding</keyword>
<evidence type="ECO:0000256" key="4">
    <source>
        <dbReference type="ARBA" id="ARBA00023125"/>
    </source>
</evidence>
<dbReference type="CDD" id="cd00383">
    <property type="entry name" value="trans_reg_C"/>
    <property type="match status" value="1"/>
</dbReference>
<dbReference type="Gene3D" id="3.40.50.2300">
    <property type="match status" value="1"/>
</dbReference>
<dbReference type="SMART" id="SM00448">
    <property type="entry name" value="REC"/>
    <property type="match status" value="1"/>
</dbReference>
<accession>A0AAV2WK95</accession>
<dbReference type="PANTHER" id="PTHR48111">
    <property type="entry name" value="REGULATOR OF RPOS"/>
    <property type="match status" value="1"/>
</dbReference>
<dbReference type="Pfam" id="PF00072">
    <property type="entry name" value="Response_reg"/>
    <property type="match status" value="1"/>
</dbReference>
<dbReference type="InterPro" id="IPR011006">
    <property type="entry name" value="CheY-like_superfamily"/>
</dbReference>
<keyword evidence="1 6" id="KW-0597">Phosphoprotein</keyword>
<dbReference type="PANTHER" id="PTHR48111:SF36">
    <property type="entry name" value="TRANSCRIPTIONAL REGULATORY PROTEIN CUTR"/>
    <property type="match status" value="1"/>
</dbReference>
<feature type="DNA-binding region" description="OmpR/PhoB-type" evidence="7">
    <location>
        <begin position="122"/>
        <end position="220"/>
    </location>
</feature>
<name>A0AAV2WK95_MYCNE</name>
<dbReference type="SMART" id="SM00862">
    <property type="entry name" value="Trans_reg_C"/>
    <property type="match status" value="1"/>
</dbReference>
<keyword evidence="3" id="KW-0805">Transcription regulation</keyword>
<dbReference type="AlphaFoldDB" id="A0AAV2WK95"/>
<dbReference type="Proteomes" id="UP000028864">
    <property type="component" value="Unassembled WGS sequence"/>
</dbReference>
<gene>
    <name evidence="10" type="ORF">BN1047_02205</name>
</gene>
<protein>
    <submittedName>
        <fullName evidence="10">TcrA protein</fullName>
    </submittedName>
</protein>
<keyword evidence="5" id="KW-0804">Transcription</keyword>
<dbReference type="FunFam" id="1.10.10.10:FF:000005">
    <property type="entry name" value="Two-component system response regulator"/>
    <property type="match status" value="1"/>
</dbReference>
<feature type="modified residue" description="4-aspartylphosphate" evidence="6">
    <location>
        <position position="49"/>
    </location>
</feature>